<dbReference type="GO" id="GO:0003714">
    <property type="term" value="F:transcription corepressor activity"/>
    <property type="evidence" value="ECO:0007669"/>
    <property type="project" value="TreeGrafter"/>
</dbReference>
<dbReference type="SUPFAM" id="SSF117839">
    <property type="entry name" value="WWE domain"/>
    <property type="match status" value="1"/>
</dbReference>
<dbReference type="GO" id="GO:0010629">
    <property type="term" value="P:negative regulation of gene expression"/>
    <property type="evidence" value="ECO:0007669"/>
    <property type="project" value="TreeGrafter"/>
</dbReference>
<dbReference type="Pfam" id="PF22005">
    <property type="entry name" value="WWE_1"/>
    <property type="match status" value="1"/>
</dbReference>
<dbReference type="Pfam" id="PF23254">
    <property type="entry name" value="KH_PARP14_8"/>
    <property type="match status" value="1"/>
</dbReference>
<sequence length="231" mass="27083">TFQICGENQKNVDATESWIKNLILKEQFEDSISDELIENFDKRQIDTLADLQRRNRVTIKLENERSPPCIKISGISRDVCSVYVEVQKMIQKIKDTEEERSKAELVYNLVEWRYPGSNDSFVAFDKLTNMQLEDAKRAKKTHLTVKINKKNYKVDLNTLQANDDQGKTINIQRVPKNEDKQSVELPTQWEDMQDERVKLVNLKPSCQEYLEVQNKFKKTCPSFVIEKVKSY</sequence>
<dbReference type="InterPro" id="IPR012317">
    <property type="entry name" value="Poly(ADP-ribose)pol_cat_dom"/>
</dbReference>
<evidence type="ECO:0000256" key="3">
    <source>
        <dbReference type="ARBA" id="ARBA00022679"/>
    </source>
</evidence>
<name>A0A087QNP0_APTFO</name>
<organism evidence="9 10">
    <name type="scientific">Aptenodytes forsteri</name>
    <name type="common">Emperor penguin</name>
    <dbReference type="NCBI Taxonomy" id="9233"/>
    <lineage>
        <taxon>Eukaryota</taxon>
        <taxon>Metazoa</taxon>
        <taxon>Chordata</taxon>
        <taxon>Craniata</taxon>
        <taxon>Vertebrata</taxon>
        <taxon>Euteleostomi</taxon>
        <taxon>Archelosauria</taxon>
        <taxon>Archosauria</taxon>
        <taxon>Dinosauria</taxon>
        <taxon>Saurischia</taxon>
        <taxon>Theropoda</taxon>
        <taxon>Coelurosauria</taxon>
        <taxon>Aves</taxon>
        <taxon>Neognathae</taxon>
        <taxon>Neoaves</taxon>
        <taxon>Aequornithes</taxon>
        <taxon>Sphenisciformes</taxon>
        <taxon>Spheniscidae</taxon>
        <taxon>Aptenodytes</taxon>
    </lineage>
</organism>
<dbReference type="PANTHER" id="PTHR14453:SF89">
    <property type="entry name" value="PROTEIN MONO-ADP-RIBOSYLTRANSFERASE PARP14"/>
    <property type="match status" value="1"/>
</dbReference>
<dbReference type="GO" id="GO:0070212">
    <property type="term" value="P:protein poly-ADP-ribosylation"/>
    <property type="evidence" value="ECO:0007669"/>
    <property type="project" value="TreeGrafter"/>
</dbReference>
<feature type="non-terminal residue" evidence="9">
    <location>
        <position position="231"/>
    </location>
</feature>
<reference evidence="9 10" key="1">
    <citation type="submission" date="2014-04" db="EMBL/GenBank/DDBJ databases">
        <title>Genome evolution of avian class.</title>
        <authorList>
            <person name="Zhang G."/>
            <person name="Li C."/>
        </authorList>
    </citation>
    <scope>NUCLEOTIDE SEQUENCE [LARGE SCALE GENOMIC DNA]</scope>
    <source>
        <strain evidence="9">BGI_AS27</strain>
    </source>
</reference>
<protein>
    <submittedName>
        <fullName evidence="9">Poly [ADP-ribose] polymerase 14</fullName>
    </submittedName>
</protein>
<keyword evidence="5" id="KW-0539">Nucleus</keyword>
<gene>
    <name evidence="9" type="ORF">AS27_08202</name>
</gene>
<dbReference type="Gene3D" id="3.30.720.50">
    <property type="match status" value="1"/>
</dbReference>
<feature type="domain" description="PARP catalytic" evidence="8">
    <location>
        <begin position="185"/>
        <end position="231"/>
    </location>
</feature>
<dbReference type="GO" id="GO:0003950">
    <property type="term" value="F:NAD+ poly-ADP-ribosyltransferase activity"/>
    <property type="evidence" value="ECO:0007669"/>
    <property type="project" value="InterPro"/>
</dbReference>
<dbReference type="PROSITE" id="PS50918">
    <property type="entry name" value="WWE"/>
    <property type="match status" value="1"/>
</dbReference>
<comment type="subcellular location">
    <subcellularLocation>
        <location evidence="1">Nucleus</location>
    </subcellularLocation>
</comment>
<keyword evidence="4" id="KW-0520">NAD</keyword>
<evidence type="ECO:0000259" key="7">
    <source>
        <dbReference type="PROSITE" id="PS50918"/>
    </source>
</evidence>
<keyword evidence="10" id="KW-1185">Reference proteome</keyword>
<dbReference type="GO" id="GO:0005634">
    <property type="term" value="C:nucleus"/>
    <property type="evidence" value="ECO:0007669"/>
    <property type="project" value="UniProtKB-SubCell"/>
</dbReference>
<keyword evidence="2" id="KW-0328">Glycosyltransferase</keyword>
<dbReference type="InterPro" id="IPR004170">
    <property type="entry name" value="WWE_dom"/>
</dbReference>
<evidence type="ECO:0000313" key="9">
    <source>
        <dbReference type="EMBL" id="KFM02844.1"/>
    </source>
</evidence>
<dbReference type="PANTHER" id="PTHR14453">
    <property type="entry name" value="PARP/ZINC FINGER CCCH TYPE DOMAIN CONTAINING PROTEIN"/>
    <property type="match status" value="1"/>
</dbReference>
<evidence type="ECO:0000256" key="4">
    <source>
        <dbReference type="ARBA" id="ARBA00023027"/>
    </source>
</evidence>
<dbReference type="EMBL" id="KL225768">
    <property type="protein sequence ID" value="KFM02844.1"/>
    <property type="molecule type" value="Genomic_DNA"/>
</dbReference>
<keyword evidence="3" id="KW-0808">Transferase</keyword>
<evidence type="ECO:0000256" key="5">
    <source>
        <dbReference type="ARBA" id="ARBA00023242"/>
    </source>
</evidence>
<dbReference type="InterPro" id="IPR054596">
    <property type="entry name" value="PARP14_WWE"/>
</dbReference>
<dbReference type="InterPro" id="IPR052056">
    <property type="entry name" value="Mono-ARTD/PARP"/>
</dbReference>
<proteinExistence type="inferred from homology"/>
<dbReference type="Proteomes" id="UP000053286">
    <property type="component" value="Unassembled WGS sequence"/>
</dbReference>
<feature type="domain" description="WWE" evidence="7">
    <location>
        <begin position="98"/>
        <end position="176"/>
    </location>
</feature>
<dbReference type="InterPro" id="IPR057049">
    <property type="entry name" value="PARP14_KH_8"/>
</dbReference>
<dbReference type="PROSITE" id="PS51059">
    <property type="entry name" value="PARP_CATALYTIC"/>
    <property type="match status" value="1"/>
</dbReference>
<dbReference type="InterPro" id="IPR037197">
    <property type="entry name" value="WWE_dom_sf"/>
</dbReference>
<dbReference type="AlphaFoldDB" id="A0A087QNP0"/>
<dbReference type="STRING" id="9233.A0A087QNP0"/>
<comment type="similarity">
    <text evidence="6">Belongs to the ARTD/PARP family.</text>
</comment>
<evidence type="ECO:0000256" key="6">
    <source>
        <dbReference type="ARBA" id="ARBA00024347"/>
    </source>
</evidence>
<evidence type="ECO:0000313" key="10">
    <source>
        <dbReference type="Proteomes" id="UP000053286"/>
    </source>
</evidence>
<dbReference type="Gene3D" id="3.90.228.10">
    <property type="match status" value="1"/>
</dbReference>
<dbReference type="GO" id="GO:0005737">
    <property type="term" value="C:cytoplasm"/>
    <property type="evidence" value="ECO:0007669"/>
    <property type="project" value="TreeGrafter"/>
</dbReference>
<evidence type="ECO:0000256" key="2">
    <source>
        <dbReference type="ARBA" id="ARBA00022676"/>
    </source>
</evidence>
<feature type="non-terminal residue" evidence="9">
    <location>
        <position position="1"/>
    </location>
</feature>
<dbReference type="GO" id="GO:1990404">
    <property type="term" value="F:NAD+-protein mono-ADP-ribosyltransferase activity"/>
    <property type="evidence" value="ECO:0007669"/>
    <property type="project" value="TreeGrafter"/>
</dbReference>
<evidence type="ECO:0000259" key="8">
    <source>
        <dbReference type="PROSITE" id="PS51059"/>
    </source>
</evidence>
<evidence type="ECO:0000256" key="1">
    <source>
        <dbReference type="ARBA" id="ARBA00004123"/>
    </source>
</evidence>
<accession>A0A087QNP0</accession>